<keyword evidence="2" id="KW-0812">Transmembrane</keyword>
<sequence>MCIIIGVAQGLAPLHKCNSIIVHLDIKPQNILLDQDYTPKLADFVLSKILDGKDEDVIQLASTSTP</sequence>
<gene>
    <name evidence="7" type="ORF">CSSPJE1EN2_LOCUS3440</name>
</gene>
<keyword evidence="3" id="KW-0732">Signal</keyword>
<dbReference type="Gene3D" id="1.10.510.10">
    <property type="entry name" value="Transferase(Phosphotransferase) domain 1"/>
    <property type="match status" value="1"/>
</dbReference>
<dbReference type="PANTHER" id="PTHR47974">
    <property type="entry name" value="OS07G0415500 PROTEIN"/>
    <property type="match status" value="1"/>
</dbReference>
<dbReference type="PROSITE" id="PS50011">
    <property type="entry name" value="PROTEIN_KINASE_DOM"/>
    <property type="match status" value="1"/>
</dbReference>
<dbReference type="InterPro" id="IPR011009">
    <property type="entry name" value="Kinase-like_dom_sf"/>
</dbReference>
<dbReference type="Proteomes" id="UP001497522">
    <property type="component" value="Chromosome 11"/>
</dbReference>
<keyword evidence="5" id="KW-0472">Membrane</keyword>
<evidence type="ECO:0000256" key="1">
    <source>
        <dbReference type="ARBA" id="ARBA00004167"/>
    </source>
</evidence>
<dbReference type="PROSITE" id="PS00108">
    <property type="entry name" value="PROTEIN_KINASE_ST"/>
    <property type="match status" value="1"/>
</dbReference>
<evidence type="ECO:0000256" key="4">
    <source>
        <dbReference type="ARBA" id="ARBA00022989"/>
    </source>
</evidence>
<organism evidence="7 8">
    <name type="scientific">Sphagnum jensenii</name>
    <dbReference type="NCBI Taxonomy" id="128206"/>
    <lineage>
        <taxon>Eukaryota</taxon>
        <taxon>Viridiplantae</taxon>
        <taxon>Streptophyta</taxon>
        <taxon>Embryophyta</taxon>
        <taxon>Bryophyta</taxon>
        <taxon>Sphagnophytina</taxon>
        <taxon>Sphagnopsida</taxon>
        <taxon>Sphagnales</taxon>
        <taxon>Sphagnaceae</taxon>
        <taxon>Sphagnum</taxon>
    </lineage>
</organism>
<evidence type="ECO:0000313" key="8">
    <source>
        <dbReference type="Proteomes" id="UP001497522"/>
    </source>
</evidence>
<dbReference type="InterPro" id="IPR008271">
    <property type="entry name" value="Ser/Thr_kinase_AS"/>
</dbReference>
<evidence type="ECO:0000313" key="7">
    <source>
        <dbReference type="EMBL" id="CAK9860445.1"/>
    </source>
</evidence>
<dbReference type="EMBL" id="OZ023712">
    <property type="protein sequence ID" value="CAK9860445.1"/>
    <property type="molecule type" value="Genomic_DNA"/>
</dbReference>
<evidence type="ECO:0000256" key="3">
    <source>
        <dbReference type="ARBA" id="ARBA00022729"/>
    </source>
</evidence>
<keyword evidence="8" id="KW-1185">Reference proteome</keyword>
<keyword evidence="4" id="KW-1133">Transmembrane helix</keyword>
<name>A0ABP1AD91_9BRYO</name>
<dbReference type="Pfam" id="PF00069">
    <property type="entry name" value="Pkinase"/>
    <property type="match status" value="1"/>
</dbReference>
<dbReference type="InterPro" id="IPR000719">
    <property type="entry name" value="Prot_kinase_dom"/>
</dbReference>
<evidence type="ECO:0000259" key="6">
    <source>
        <dbReference type="PROSITE" id="PS50011"/>
    </source>
</evidence>
<reference evidence="7" key="1">
    <citation type="submission" date="2024-03" db="EMBL/GenBank/DDBJ databases">
        <authorList>
            <consortium name="ELIXIR-Norway"/>
            <consortium name="Elixir Norway"/>
        </authorList>
    </citation>
    <scope>NUCLEOTIDE SEQUENCE</scope>
</reference>
<comment type="subcellular location">
    <subcellularLocation>
        <location evidence="1">Membrane</location>
        <topology evidence="1">Single-pass membrane protein</topology>
    </subcellularLocation>
</comment>
<dbReference type="PANTHER" id="PTHR47974:SF9">
    <property type="entry name" value="RECEPTOR-LIKE SERINE_THREONINE-PROTEIN KINASE"/>
    <property type="match status" value="1"/>
</dbReference>
<dbReference type="SUPFAM" id="SSF56112">
    <property type="entry name" value="Protein kinase-like (PK-like)"/>
    <property type="match status" value="1"/>
</dbReference>
<protein>
    <recommendedName>
        <fullName evidence="6">Protein kinase domain-containing protein</fullName>
    </recommendedName>
</protein>
<evidence type="ECO:0000256" key="2">
    <source>
        <dbReference type="ARBA" id="ARBA00022692"/>
    </source>
</evidence>
<accession>A0ABP1AD91</accession>
<evidence type="ECO:0000256" key="5">
    <source>
        <dbReference type="ARBA" id="ARBA00023136"/>
    </source>
</evidence>
<proteinExistence type="predicted"/>
<feature type="domain" description="Protein kinase" evidence="6">
    <location>
        <begin position="1"/>
        <end position="66"/>
    </location>
</feature>